<evidence type="ECO:0000256" key="1">
    <source>
        <dbReference type="SAM" id="SignalP"/>
    </source>
</evidence>
<feature type="chain" id="PRO_5046981928" description="PEP-CTERM protein-sorting domain-containing protein" evidence="1">
    <location>
        <begin position="19"/>
        <end position="253"/>
    </location>
</feature>
<protein>
    <recommendedName>
        <fullName evidence="4">PEP-CTERM protein-sorting domain-containing protein</fullName>
    </recommendedName>
</protein>
<sequence length="253" mass="27078">MLKLVTFAASFMVFTLNAATTETWDFTGNGSWNSSVTLQSDLGNSATLTAWSSAATNGTVAQSNFYLNSYGTNVNGHGVDSFNGSQFILLEFDRAVELGALMTSWNEWNGSAGQAWLSVAGFDSNPFAGTQNWSDIAALTSVKSAYSNSQLVSGNASQAGAMRLTDFSDAAQVQVSGNTVVSGIAKTTWLIGAYNHHFNQSSDLFYDRDKFKFSSLTTVFNQPTTDVATPASLGLLALGLLLLRGRRRQIKLA</sequence>
<keyword evidence="1" id="KW-0732">Signal</keyword>
<evidence type="ECO:0000313" key="2">
    <source>
        <dbReference type="EMBL" id="MDP4527495.1"/>
    </source>
</evidence>
<proteinExistence type="predicted"/>
<dbReference type="RefSeq" id="WP_305943735.1">
    <property type="nucleotide sequence ID" value="NZ_JAUZVY010000001.1"/>
</dbReference>
<comment type="caution">
    <text evidence="2">The sequence shown here is derived from an EMBL/GenBank/DDBJ whole genome shotgun (WGS) entry which is preliminary data.</text>
</comment>
<name>A0ABT9GKK0_9GAMM</name>
<organism evidence="2 3">
    <name type="scientific">Alkalimonas delamerensis</name>
    <dbReference type="NCBI Taxonomy" id="265981"/>
    <lineage>
        <taxon>Bacteria</taxon>
        <taxon>Pseudomonadati</taxon>
        <taxon>Pseudomonadota</taxon>
        <taxon>Gammaproteobacteria</taxon>
        <taxon>Alkalimonas</taxon>
    </lineage>
</organism>
<reference evidence="2 3" key="1">
    <citation type="submission" date="2023-08" db="EMBL/GenBank/DDBJ databases">
        <authorList>
            <person name="Joshi A."/>
            <person name="Thite S."/>
        </authorList>
    </citation>
    <scope>NUCLEOTIDE SEQUENCE [LARGE SCALE GENOMIC DNA]</scope>
    <source>
        <strain evidence="2 3">1E1</strain>
    </source>
</reference>
<feature type="signal peptide" evidence="1">
    <location>
        <begin position="1"/>
        <end position="18"/>
    </location>
</feature>
<evidence type="ECO:0008006" key="4">
    <source>
        <dbReference type="Google" id="ProtNLM"/>
    </source>
</evidence>
<evidence type="ECO:0000313" key="3">
    <source>
        <dbReference type="Proteomes" id="UP001236258"/>
    </source>
</evidence>
<gene>
    <name evidence="2" type="ORF">Q3O59_00445</name>
</gene>
<dbReference type="EMBL" id="JAUZVY010000001">
    <property type="protein sequence ID" value="MDP4527495.1"/>
    <property type="molecule type" value="Genomic_DNA"/>
</dbReference>
<accession>A0ABT9GKK0</accession>
<dbReference type="Proteomes" id="UP001236258">
    <property type="component" value="Unassembled WGS sequence"/>
</dbReference>
<keyword evidence="3" id="KW-1185">Reference proteome</keyword>